<dbReference type="EMBL" id="CP029480">
    <property type="protein sequence ID" value="AWV96853.1"/>
    <property type="molecule type" value="Genomic_DNA"/>
</dbReference>
<dbReference type="InterPro" id="IPR035996">
    <property type="entry name" value="4pyrrol_Methylase_sf"/>
</dbReference>
<proteinExistence type="inferred from homology"/>
<dbReference type="RefSeq" id="WP_111369955.1">
    <property type="nucleotide sequence ID" value="NZ_CP029480.1"/>
</dbReference>
<evidence type="ECO:0000256" key="1">
    <source>
        <dbReference type="ARBA" id="ARBA00022490"/>
    </source>
</evidence>
<dbReference type="InterPro" id="IPR000878">
    <property type="entry name" value="4pyrrol_Mease"/>
</dbReference>
<dbReference type="PANTHER" id="PTHR46111">
    <property type="entry name" value="RIBOSOMAL RNA SMALL SUBUNIT METHYLTRANSFERASE I"/>
    <property type="match status" value="1"/>
</dbReference>
<dbReference type="GO" id="GO:0070677">
    <property type="term" value="F:rRNA (cytosine-2'-O-)-methyltransferase activity"/>
    <property type="evidence" value="ECO:0007669"/>
    <property type="project" value="UniProtKB-UniRule"/>
</dbReference>
<dbReference type="PANTHER" id="PTHR46111:SF1">
    <property type="entry name" value="RIBOSOMAL RNA SMALL SUBUNIT METHYLTRANSFERASE I"/>
    <property type="match status" value="1"/>
</dbReference>
<comment type="catalytic activity">
    <reaction evidence="6">
        <text>cytidine(1402) in 16S rRNA + S-adenosyl-L-methionine = 2'-O-methylcytidine(1402) in 16S rRNA + S-adenosyl-L-homocysteine + H(+)</text>
        <dbReference type="Rhea" id="RHEA:42924"/>
        <dbReference type="Rhea" id="RHEA-COMP:10285"/>
        <dbReference type="Rhea" id="RHEA-COMP:10286"/>
        <dbReference type="ChEBI" id="CHEBI:15378"/>
        <dbReference type="ChEBI" id="CHEBI:57856"/>
        <dbReference type="ChEBI" id="CHEBI:59789"/>
        <dbReference type="ChEBI" id="CHEBI:74495"/>
        <dbReference type="ChEBI" id="CHEBI:82748"/>
        <dbReference type="EC" id="2.1.1.198"/>
    </reaction>
</comment>
<keyword evidence="1 6" id="KW-0963">Cytoplasm</keyword>
<sequence length="227" mass="25312">MPLKIVPTPIGNLDDITLRAIKVLEGSDLILAEDTRKSGILLKHLEIKRPMQSFHIFNEHKQLDNVIKMLKEERVISLISDAGTPAISDPGFLLVRACIENEIIVECLPGATAFVPALVNSGLPSDSFVFEGFLPPKKGRKTKLESLAEESRTMIFYESPHRLLKALNEFIALFGSDRRACVSRELTKIHEENVRGTLSEILANFADRSIKGEIVIIVEGLNRKKSK</sequence>
<dbReference type="CDD" id="cd11648">
    <property type="entry name" value="RsmI"/>
    <property type="match status" value="1"/>
</dbReference>
<evidence type="ECO:0000256" key="6">
    <source>
        <dbReference type="HAMAP-Rule" id="MF_01877"/>
    </source>
</evidence>
<keyword evidence="9" id="KW-1185">Reference proteome</keyword>
<keyword evidence="2 6" id="KW-0698">rRNA processing</keyword>
<evidence type="ECO:0000313" key="9">
    <source>
        <dbReference type="Proteomes" id="UP000249873"/>
    </source>
</evidence>
<name>A0A2Z4G6Z9_9BACT</name>
<dbReference type="Pfam" id="PF00590">
    <property type="entry name" value="TP_methylase"/>
    <property type="match status" value="1"/>
</dbReference>
<dbReference type="EC" id="2.1.1.198" evidence="6"/>
<evidence type="ECO:0000259" key="7">
    <source>
        <dbReference type="Pfam" id="PF00590"/>
    </source>
</evidence>
<dbReference type="Gene3D" id="3.30.950.10">
    <property type="entry name" value="Methyltransferase, Cobalt-precorrin-4 Transmethylase, Domain 2"/>
    <property type="match status" value="1"/>
</dbReference>
<dbReference type="SUPFAM" id="SSF53790">
    <property type="entry name" value="Tetrapyrrole methylase"/>
    <property type="match status" value="1"/>
</dbReference>
<reference evidence="8 9" key="1">
    <citation type="submission" date="2018-05" db="EMBL/GenBank/DDBJ databases">
        <title>Complete genome sequence of Arcticibacterium luteifluviistationis SM1504T, a cytophagaceae bacterium isolated from Arctic surface seawater.</title>
        <authorList>
            <person name="Li Y."/>
            <person name="Qin Q.-L."/>
        </authorList>
    </citation>
    <scope>NUCLEOTIDE SEQUENCE [LARGE SCALE GENOMIC DNA]</scope>
    <source>
        <strain evidence="8 9">SM1504</strain>
    </source>
</reference>
<accession>A0A2Z4G6Z9</accession>
<evidence type="ECO:0000313" key="8">
    <source>
        <dbReference type="EMBL" id="AWV96853.1"/>
    </source>
</evidence>
<dbReference type="HAMAP" id="MF_01877">
    <property type="entry name" value="16SrRNA_methyltr_I"/>
    <property type="match status" value="1"/>
</dbReference>
<evidence type="ECO:0000256" key="2">
    <source>
        <dbReference type="ARBA" id="ARBA00022552"/>
    </source>
</evidence>
<keyword evidence="3 6" id="KW-0489">Methyltransferase</keyword>
<dbReference type="NCBIfam" id="TIGR00096">
    <property type="entry name" value="16S rRNA (cytidine(1402)-2'-O)-methyltransferase"/>
    <property type="match status" value="1"/>
</dbReference>
<evidence type="ECO:0000256" key="3">
    <source>
        <dbReference type="ARBA" id="ARBA00022603"/>
    </source>
</evidence>
<dbReference type="InterPro" id="IPR014776">
    <property type="entry name" value="4pyrrole_Mease_sub2"/>
</dbReference>
<dbReference type="InterPro" id="IPR014777">
    <property type="entry name" value="4pyrrole_Mease_sub1"/>
</dbReference>
<feature type="domain" description="Tetrapyrrole methylase" evidence="7">
    <location>
        <begin position="5"/>
        <end position="201"/>
    </location>
</feature>
<organism evidence="8 9">
    <name type="scientific">Arcticibacterium luteifluviistationis</name>
    <dbReference type="NCBI Taxonomy" id="1784714"/>
    <lineage>
        <taxon>Bacteria</taxon>
        <taxon>Pseudomonadati</taxon>
        <taxon>Bacteroidota</taxon>
        <taxon>Cytophagia</taxon>
        <taxon>Cytophagales</taxon>
        <taxon>Leadbetterellaceae</taxon>
        <taxon>Arcticibacterium</taxon>
    </lineage>
</organism>
<comment type="subcellular location">
    <subcellularLocation>
        <location evidence="6">Cytoplasm</location>
    </subcellularLocation>
</comment>
<comment type="function">
    <text evidence="6">Catalyzes the 2'-O-methylation of the ribose of cytidine 1402 (C1402) in 16S rRNA.</text>
</comment>
<gene>
    <name evidence="6 8" type="primary">rsmI</name>
    <name evidence="8" type="ORF">DJ013_01105</name>
</gene>
<keyword evidence="5 6" id="KW-0949">S-adenosyl-L-methionine</keyword>
<dbReference type="Proteomes" id="UP000249873">
    <property type="component" value="Chromosome"/>
</dbReference>
<dbReference type="FunFam" id="3.30.950.10:FF:000002">
    <property type="entry name" value="Ribosomal RNA small subunit methyltransferase I"/>
    <property type="match status" value="1"/>
</dbReference>
<dbReference type="KEGG" id="als:DJ013_01105"/>
<dbReference type="PROSITE" id="PS01296">
    <property type="entry name" value="RSMI"/>
    <property type="match status" value="1"/>
</dbReference>
<dbReference type="AlphaFoldDB" id="A0A2Z4G6Z9"/>
<dbReference type="OrthoDB" id="9809084at2"/>
<dbReference type="InterPro" id="IPR008189">
    <property type="entry name" value="rRNA_ssu_MeTfrase_I"/>
</dbReference>
<dbReference type="PIRSF" id="PIRSF005917">
    <property type="entry name" value="MTase_YraL"/>
    <property type="match status" value="1"/>
</dbReference>
<dbReference type="Gene3D" id="3.40.1010.10">
    <property type="entry name" value="Cobalt-precorrin-4 Transmethylase, Domain 1"/>
    <property type="match status" value="1"/>
</dbReference>
<evidence type="ECO:0000256" key="5">
    <source>
        <dbReference type="ARBA" id="ARBA00022691"/>
    </source>
</evidence>
<dbReference type="InterPro" id="IPR018063">
    <property type="entry name" value="SAM_MeTrfase_RsmI_CS"/>
</dbReference>
<protein>
    <recommendedName>
        <fullName evidence="6">Ribosomal RNA small subunit methyltransferase I</fullName>
        <ecNumber evidence="6">2.1.1.198</ecNumber>
    </recommendedName>
    <alternativeName>
        <fullName evidence="6">16S rRNA 2'-O-ribose C1402 methyltransferase</fullName>
    </alternativeName>
    <alternativeName>
        <fullName evidence="6">rRNA (cytidine-2'-O-)-methyltransferase RsmI</fullName>
    </alternativeName>
</protein>
<comment type="similarity">
    <text evidence="6">Belongs to the methyltransferase superfamily. RsmI family.</text>
</comment>
<dbReference type="GO" id="GO:0005737">
    <property type="term" value="C:cytoplasm"/>
    <property type="evidence" value="ECO:0007669"/>
    <property type="project" value="UniProtKB-SubCell"/>
</dbReference>
<evidence type="ECO:0000256" key="4">
    <source>
        <dbReference type="ARBA" id="ARBA00022679"/>
    </source>
</evidence>
<keyword evidence="4 6" id="KW-0808">Transferase</keyword>